<proteinExistence type="predicted"/>
<sequence>MYEEKDWIMRQVRRIAEGLGMMVGKESIKELLKIDKSEASLISDEEIERIIAIVDVNRKIKSDNLSEETFLETIQFTTDQWASINQEQRVPNDQEYQAILNFLG</sequence>
<reference evidence="1 2" key="1">
    <citation type="submission" date="2019-01" db="EMBL/GenBank/DDBJ databases">
        <title>Vagococcus silagei sp. nov. isolated from brewer's grain.</title>
        <authorList>
            <person name="Guu J.-R."/>
        </authorList>
    </citation>
    <scope>NUCLEOTIDE SEQUENCE [LARGE SCALE GENOMIC DNA]</scope>
    <source>
        <strain evidence="1 2">2B-2</strain>
    </source>
</reference>
<dbReference type="RefSeq" id="WP_136136581.1">
    <property type="nucleotide sequence ID" value="NZ_SDGV01000011.1"/>
</dbReference>
<comment type="caution">
    <text evidence="1">The sequence shown here is derived from an EMBL/GenBank/DDBJ whole genome shotgun (WGS) entry which is preliminary data.</text>
</comment>
<name>A0A4S3B6M1_9ENTE</name>
<evidence type="ECO:0000313" key="2">
    <source>
        <dbReference type="Proteomes" id="UP000310506"/>
    </source>
</evidence>
<evidence type="ECO:0000313" key="1">
    <source>
        <dbReference type="EMBL" id="THB61570.1"/>
    </source>
</evidence>
<dbReference type="Proteomes" id="UP000310506">
    <property type="component" value="Unassembled WGS sequence"/>
</dbReference>
<dbReference type="AlphaFoldDB" id="A0A4S3B6M1"/>
<dbReference type="EMBL" id="SDGV01000011">
    <property type="protein sequence ID" value="THB61570.1"/>
    <property type="molecule type" value="Genomic_DNA"/>
</dbReference>
<keyword evidence="2" id="KW-1185">Reference proteome</keyword>
<accession>A0A4S3B6M1</accession>
<dbReference type="OrthoDB" id="2193340at2"/>
<organism evidence="1 2">
    <name type="scientific">Vagococcus silagei</name>
    <dbReference type="NCBI Taxonomy" id="2508885"/>
    <lineage>
        <taxon>Bacteria</taxon>
        <taxon>Bacillati</taxon>
        <taxon>Bacillota</taxon>
        <taxon>Bacilli</taxon>
        <taxon>Lactobacillales</taxon>
        <taxon>Enterococcaceae</taxon>
        <taxon>Vagococcus</taxon>
    </lineage>
</organism>
<gene>
    <name evidence="1" type="ORF">ESZ54_04950</name>
</gene>
<protein>
    <submittedName>
        <fullName evidence="1">Uncharacterized protein</fullName>
    </submittedName>
</protein>